<keyword evidence="4" id="KW-0804">Transcription</keyword>
<sequence>MEFCPKCGSVLFPDENNALNCSCGYFTYLDNDCEYNIKEKISEKSVNIAVDGNEYESIDLLYPKDVHLKSYDWRREDWG</sequence>
<accession>A0A2H4U6I5</accession>
<feature type="domain" description="DNA-directed RNA polymerase II subunit RPB9-like zinc ribbon" evidence="5">
    <location>
        <begin position="2"/>
        <end position="50"/>
    </location>
</feature>
<dbReference type="Proteomes" id="UP000232133">
    <property type="component" value="Chromosome"/>
</dbReference>
<organism evidence="6 7">
    <name type="scientific">Methanobrevibacter smithii</name>
    <dbReference type="NCBI Taxonomy" id="2173"/>
    <lineage>
        <taxon>Archaea</taxon>
        <taxon>Methanobacteriati</taxon>
        <taxon>Methanobacteriota</taxon>
        <taxon>Methanomada group</taxon>
        <taxon>Methanobacteria</taxon>
        <taxon>Methanobacteriales</taxon>
        <taxon>Methanobacteriaceae</taxon>
        <taxon>Methanobrevibacter</taxon>
    </lineage>
</organism>
<evidence type="ECO:0000256" key="2">
    <source>
        <dbReference type="ARBA" id="ARBA00022723"/>
    </source>
</evidence>
<name>A0A2H4U6I5_METSM</name>
<dbReference type="EMBL" id="CP017803">
    <property type="protein sequence ID" value="ATZ59694.1"/>
    <property type="molecule type" value="Genomic_DNA"/>
</dbReference>
<dbReference type="SMART" id="SM00661">
    <property type="entry name" value="RPOL9"/>
    <property type="match status" value="1"/>
</dbReference>
<evidence type="ECO:0000313" key="6">
    <source>
        <dbReference type="EMBL" id="ATZ59694.1"/>
    </source>
</evidence>
<gene>
    <name evidence="6" type="ORF">BK798_04305</name>
</gene>
<dbReference type="AlphaFoldDB" id="A0A2H4U6I5"/>
<evidence type="ECO:0000313" key="7">
    <source>
        <dbReference type="Proteomes" id="UP000232133"/>
    </source>
</evidence>
<keyword evidence="3" id="KW-0862">Zinc</keyword>
<proteinExistence type="inferred from homology"/>
<evidence type="ECO:0000256" key="3">
    <source>
        <dbReference type="ARBA" id="ARBA00022833"/>
    </source>
</evidence>
<dbReference type="PROSITE" id="PS01030">
    <property type="entry name" value="RNA_POL_M_15KD"/>
    <property type="match status" value="1"/>
</dbReference>
<dbReference type="RefSeq" id="WP_100815453.1">
    <property type="nucleotide sequence ID" value="NZ_CP017803.1"/>
</dbReference>
<reference evidence="6 7" key="1">
    <citation type="submission" date="2016-10" db="EMBL/GenBank/DDBJ databases">
        <authorList>
            <person name="Varghese N."/>
        </authorList>
    </citation>
    <scope>NUCLEOTIDE SEQUENCE [LARGE SCALE GENOMIC DNA]</scope>
    <source>
        <strain evidence="6 7">KB11</strain>
    </source>
</reference>
<evidence type="ECO:0000256" key="1">
    <source>
        <dbReference type="ARBA" id="ARBA00008925"/>
    </source>
</evidence>
<evidence type="ECO:0000256" key="4">
    <source>
        <dbReference type="ARBA" id="ARBA00023163"/>
    </source>
</evidence>
<dbReference type="GeneID" id="35118573"/>
<protein>
    <recommendedName>
        <fullName evidence="5">DNA-directed RNA polymerase II subunit RPB9-like zinc ribbon domain-containing protein</fullName>
    </recommendedName>
</protein>
<dbReference type="InterPro" id="IPR001529">
    <property type="entry name" value="Zn_ribbon_RPB9"/>
</dbReference>
<keyword evidence="2" id="KW-0479">Metal-binding</keyword>
<evidence type="ECO:0000259" key="5">
    <source>
        <dbReference type="SMART" id="SM00661"/>
    </source>
</evidence>
<dbReference type="GO" id="GO:0046872">
    <property type="term" value="F:metal ion binding"/>
    <property type="evidence" value="ECO:0007669"/>
    <property type="project" value="UniProtKB-KW"/>
</dbReference>
<dbReference type="GO" id="GO:0006351">
    <property type="term" value="P:DNA-templated transcription"/>
    <property type="evidence" value="ECO:0007669"/>
    <property type="project" value="InterPro"/>
</dbReference>
<comment type="similarity">
    <text evidence="1">Belongs to the archaeal RpoM/eukaryotic RPA12/RPB9/RPC11 RNA polymerase family.</text>
</comment>
<dbReference type="InterPro" id="IPR019761">
    <property type="entry name" value="DNA-dir_RNA_pol-M_15_CS"/>
</dbReference>